<feature type="domain" description="HTH cro/C1-type" evidence="1">
    <location>
        <begin position="1"/>
        <end position="43"/>
    </location>
</feature>
<dbReference type="EMBL" id="PVZC01000001">
    <property type="protein sequence ID" value="PRY01565.1"/>
    <property type="molecule type" value="Genomic_DNA"/>
</dbReference>
<dbReference type="InterPro" id="IPR010982">
    <property type="entry name" value="Lambda_DNA-bd_dom_sf"/>
</dbReference>
<sequence>MTQKQLGDLIGISDSLIGMIERGERVPKTDDLAKAFDRALDAKGSLLQLWPDTQKAELRYPKYAESFFDAMRHASIMRVYHPTLIPGVLQTQEYARTIIRAANTISDDETIDDLVFARMERRKEVVTESRRPVIWVILDEGAIWRMRDDPGILRGQVRLLIDLVESGRIELQTVPTGVGIRRHPGLSGPFTILSFKDASDTVYVEGVGSGSLISKRETVEEISFKFGKLQAVALPVDQSLKLLHGIIKENE</sequence>
<name>A0A2T0QCD0_9ACTN</name>
<evidence type="ECO:0000313" key="2">
    <source>
        <dbReference type="EMBL" id="PRY01565.1"/>
    </source>
</evidence>
<gene>
    <name evidence="2" type="ORF">CLV72_101148</name>
</gene>
<dbReference type="SUPFAM" id="SSF47413">
    <property type="entry name" value="lambda repressor-like DNA-binding domains"/>
    <property type="match status" value="1"/>
</dbReference>
<dbReference type="GO" id="GO:0003677">
    <property type="term" value="F:DNA binding"/>
    <property type="evidence" value="ECO:0007669"/>
    <property type="project" value="InterPro"/>
</dbReference>
<organism evidence="2 3">
    <name type="scientific">Allonocardiopsis opalescens</name>
    <dbReference type="NCBI Taxonomy" id="1144618"/>
    <lineage>
        <taxon>Bacteria</taxon>
        <taxon>Bacillati</taxon>
        <taxon>Actinomycetota</taxon>
        <taxon>Actinomycetes</taxon>
        <taxon>Streptosporangiales</taxon>
        <taxon>Allonocardiopsis</taxon>
    </lineage>
</organism>
<dbReference type="InterPro" id="IPR001387">
    <property type="entry name" value="Cro/C1-type_HTH"/>
</dbReference>
<keyword evidence="3" id="KW-1185">Reference proteome</keyword>
<dbReference type="Proteomes" id="UP000237846">
    <property type="component" value="Unassembled WGS sequence"/>
</dbReference>
<evidence type="ECO:0000259" key="1">
    <source>
        <dbReference type="PROSITE" id="PS50943"/>
    </source>
</evidence>
<proteinExistence type="predicted"/>
<evidence type="ECO:0000313" key="3">
    <source>
        <dbReference type="Proteomes" id="UP000237846"/>
    </source>
</evidence>
<dbReference type="Gene3D" id="1.10.260.40">
    <property type="entry name" value="lambda repressor-like DNA-binding domains"/>
    <property type="match status" value="1"/>
</dbReference>
<dbReference type="PROSITE" id="PS50943">
    <property type="entry name" value="HTH_CROC1"/>
    <property type="match status" value="1"/>
</dbReference>
<dbReference type="CDD" id="cd00093">
    <property type="entry name" value="HTH_XRE"/>
    <property type="match status" value="1"/>
</dbReference>
<dbReference type="InterPro" id="IPR043917">
    <property type="entry name" value="DUF5753"/>
</dbReference>
<accession>A0A2T0QCD0</accession>
<comment type="caution">
    <text evidence="2">The sequence shown here is derived from an EMBL/GenBank/DDBJ whole genome shotgun (WGS) entry which is preliminary data.</text>
</comment>
<reference evidence="2 3" key="1">
    <citation type="submission" date="2018-03" db="EMBL/GenBank/DDBJ databases">
        <title>Genomic Encyclopedia of Archaeal and Bacterial Type Strains, Phase II (KMG-II): from individual species to whole genera.</title>
        <authorList>
            <person name="Goeker M."/>
        </authorList>
    </citation>
    <scope>NUCLEOTIDE SEQUENCE [LARGE SCALE GENOMIC DNA]</scope>
    <source>
        <strain evidence="2 3">DSM 45601</strain>
    </source>
</reference>
<dbReference type="Pfam" id="PF01381">
    <property type="entry name" value="HTH_3"/>
    <property type="match status" value="1"/>
</dbReference>
<dbReference type="AlphaFoldDB" id="A0A2T0QCD0"/>
<protein>
    <submittedName>
        <fullName evidence="2">Helix-turn-helix protein</fullName>
    </submittedName>
</protein>
<dbReference type="Pfam" id="PF19054">
    <property type="entry name" value="DUF5753"/>
    <property type="match status" value="1"/>
</dbReference>